<sequence>MKYFFFLMLGMLCLSASVNAQNSPLGVWKSIDDKTGEAKSHVEVYQKNGKLYGKIVKILTDKPDAKCDDCKGSKKGQPVMGMVIIEGLQESEGTWKSGTITDPQNGNVYGCSVWVESEKPNELKVRGKHWTGIFRTQTWFRVK</sequence>
<dbReference type="PANTHER" id="PTHR36919:SF3">
    <property type="entry name" value="BLL5882 PROTEIN"/>
    <property type="match status" value="1"/>
</dbReference>
<dbReference type="KEGG" id="hhy:Halhy_3392"/>
<keyword evidence="4" id="KW-1185">Reference proteome</keyword>
<proteinExistence type="predicted"/>
<evidence type="ECO:0000313" key="3">
    <source>
        <dbReference type="EMBL" id="AEE51248.1"/>
    </source>
</evidence>
<feature type="chain" id="PRO_5003312112" description="DUF2147 domain-containing protein" evidence="1">
    <location>
        <begin position="21"/>
        <end position="143"/>
    </location>
</feature>
<dbReference type="RefSeq" id="WP_013765789.1">
    <property type="nucleotide sequence ID" value="NC_015510.1"/>
</dbReference>
<reference evidence="3 4" key="1">
    <citation type="journal article" date="2011" name="Stand. Genomic Sci.">
        <title>Complete genome sequence of Haliscomenobacter hydrossis type strain (O).</title>
        <authorList>
            <consortium name="US DOE Joint Genome Institute (JGI-PGF)"/>
            <person name="Daligault H."/>
            <person name="Lapidus A."/>
            <person name="Zeytun A."/>
            <person name="Nolan M."/>
            <person name="Lucas S."/>
            <person name="Del Rio T.G."/>
            <person name="Tice H."/>
            <person name="Cheng J.F."/>
            <person name="Tapia R."/>
            <person name="Han C."/>
            <person name="Goodwin L."/>
            <person name="Pitluck S."/>
            <person name="Liolios K."/>
            <person name="Pagani I."/>
            <person name="Ivanova N."/>
            <person name="Huntemann M."/>
            <person name="Mavromatis K."/>
            <person name="Mikhailova N."/>
            <person name="Pati A."/>
            <person name="Chen A."/>
            <person name="Palaniappan K."/>
            <person name="Land M."/>
            <person name="Hauser L."/>
            <person name="Brambilla E.M."/>
            <person name="Rohde M."/>
            <person name="Verbarg S."/>
            <person name="Goker M."/>
            <person name="Bristow J."/>
            <person name="Eisen J.A."/>
            <person name="Markowitz V."/>
            <person name="Hugenholtz P."/>
            <person name="Kyrpides N.C."/>
            <person name="Klenk H.P."/>
            <person name="Woyke T."/>
        </authorList>
    </citation>
    <scope>NUCLEOTIDE SEQUENCE [LARGE SCALE GENOMIC DNA]</scope>
    <source>
        <strain evidence="4">ATCC 27775 / DSM 1100 / LMG 10767 / O</strain>
    </source>
</reference>
<dbReference type="OrthoDB" id="9814399at2"/>
<dbReference type="Gene3D" id="2.40.128.520">
    <property type="match status" value="1"/>
</dbReference>
<dbReference type="Pfam" id="PF09917">
    <property type="entry name" value="DUF2147"/>
    <property type="match status" value="1"/>
</dbReference>
<protein>
    <recommendedName>
        <fullName evidence="2">DUF2147 domain-containing protein</fullName>
    </recommendedName>
</protein>
<feature type="domain" description="DUF2147" evidence="2">
    <location>
        <begin position="26"/>
        <end position="141"/>
    </location>
</feature>
<feature type="signal peptide" evidence="1">
    <location>
        <begin position="1"/>
        <end position="20"/>
    </location>
</feature>
<dbReference type="InterPro" id="IPR019223">
    <property type="entry name" value="DUF2147"/>
</dbReference>
<dbReference type="HOGENOM" id="CLU_108869_0_0_10"/>
<keyword evidence="1" id="KW-0732">Signal</keyword>
<dbReference type="Proteomes" id="UP000008461">
    <property type="component" value="Chromosome"/>
</dbReference>
<reference key="2">
    <citation type="submission" date="2011-04" db="EMBL/GenBank/DDBJ databases">
        <title>Complete sequence of chromosome of Haliscomenobacter hydrossis DSM 1100.</title>
        <authorList>
            <consortium name="US DOE Joint Genome Institute (JGI-PGF)"/>
            <person name="Lucas S."/>
            <person name="Han J."/>
            <person name="Lapidus A."/>
            <person name="Bruce D."/>
            <person name="Goodwin L."/>
            <person name="Pitluck S."/>
            <person name="Peters L."/>
            <person name="Kyrpides N."/>
            <person name="Mavromatis K."/>
            <person name="Ivanova N."/>
            <person name="Ovchinnikova G."/>
            <person name="Pagani I."/>
            <person name="Daligault H."/>
            <person name="Detter J.C."/>
            <person name="Han C."/>
            <person name="Land M."/>
            <person name="Hauser L."/>
            <person name="Markowitz V."/>
            <person name="Cheng J.-F."/>
            <person name="Hugenholtz P."/>
            <person name="Woyke T."/>
            <person name="Wu D."/>
            <person name="Verbarg S."/>
            <person name="Frueling A."/>
            <person name="Brambilla E."/>
            <person name="Klenk H.-P."/>
            <person name="Eisen J.A."/>
        </authorList>
    </citation>
    <scope>NUCLEOTIDE SEQUENCE</scope>
    <source>
        <strain>DSM 1100</strain>
    </source>
</reference>
<gene>
    <name evidence="3" type="ordered locus">Halhy_3392</name>
</gene>
<dbReference type="eggNOG" id="COG4731">
    <property type="taxonomic scope" value="Bacteria"/>
</dbReference>
<accession>F4KUG6</accession>
<dbReference type="PANTHER" id="PTHR36919">
    <property type="entry name" value="BLR1215 PROTEIN"/>
    <property type="match status" value="1"/>
</dbReference>
<name>F4KUG6_HALH1</name>
<dbReference type="EMBL" id="CP002691">
    <property type="protein sequence ID" value="AEE51248.1"/>
    <property type="molecule type" value="Genomic_DNA"/>
</dbReference>
<dbReference type="AlphaFoldDB" id="F4KUG6"/>
<evidence type="ECO:0000256" key="1">
    <source>
        <dbReference type="SAM" id="SignalP"/>
    </source>
</evidence>
<evidence type="ECO:0000313" key="4">
    <source>
        <dbReference type="Proteomes" id="UP000008461"/>
    </source>
</evidence>
<evidence type="ECO:0000259" key="2">
    <source>
        <dbReference type="Pfam" id="PF09917"/>
    </source>
</evidence>
<organism evidence="3 4">
    <name type="scientific">Haliscomenobacter hydrossis (strain ATCC 27775 / DSM 1100 / LMG 10767 / O)</name>
    <dbReference type="NCBI Taxonomy" id="760192"/>
    <lineage>
        <taxon>Bacteria</taxon>
        <taxon>Pseudomonadati</taxon>
        <taxon>Bacteroidota</taxon>
        <taxon>Saprospiria</taxon>
        <taxon>Saprospirales</taxon>
        <taxon>Haliscomenobacteraceae</taxon>
        <taxon>Haliscomenobacter</taxon>
    </lineage>
</organism>